<dbReference type="GeneID" id="6012018"/>
<protein>
    <submittedName>
        <fullName evidence="1">Uncharacterized protein</fullName>
    </submittedName>
</protein>
<dbReference type="Proteomes" id="UP000001861">
    <property type="component" value="Unassembled WGS sequence"/>
</dbReference>
<dbReference type="VEuPathDB" id="FungiDB:CC1G_05326"/>
<sequence>MATQKFTTEAVDATLSFMTAVDGDPDDLPIEGLKWGNAKVNVGPKYVNRYLGDTILGYWKTYAEKAKKDQLGGIHWQQFSDNVGDFTDVPDELMSLFRTTKGLRYMPDVSKTNIWQRKVLVSRKRTRNLFDLTSLWKKQVLSKLEEDILMDVDSDSDQMSVDTPSDRSDGIDPNFFINYTLGRT</sequence>
<dbReference type="InParanoid" id="A8NPN9"/>
<name>A8NPN9_COPC7</name>
<evidence type="ECO:0000313" key="2">
    <source>
        <dbReference type="Proteomes" id="UP000001861"/>
    </source>
</evidence>
<dbReference type="HOGENOM" id="CLU_1468093_0_0_1"/>
<dbReference type="RefSeq" id="XP_001835364.2">
    <property type="nucleotide sequence ID" value="XM_001835312.2"/>
</dbReference>
<reference evidence="1 2" key="1">
    <citation type="journal article" date="2010" name="Proc. Natl. Acad. Sci. U.S.A.">
        <title>Insights into evolution of multicellular fungi from the assembled chromosomes of the mushroom Coprinopsis cinerea (Coprinus cinereus).</title>
        <authorList>
            <person name="Stajich J.E."/>
            <person name="Wilke S.K."/>
            <person name="Ahren D."/>
            <person name="Au C.H."/>
            <person name="Birren B.W."/>
            <person name="Borodovsky M."/>
            <person name="Burns C."/>
            <person name="Canback B."/>
            <person name="Casselton L.A."/>
            <person name="Cheng C.K."/>
            <person name="Deng J."/>
            <person name="Dietrich F.S."/>
            <person name="Fargo D.C."/>
            <person name="Farman M.L."/>
            <person name="Gathman A.C."/>
            <person name="Goldberg J."/>
            <person name="Guigo R."/>
            <person name="Hoegger P.J."/>
            <person name="Hooker J.B."/>
            <person name="Huggins A."/>
            <person name="James T.Y."/>
            <person name="Kamada T."/>
            <person name="Kilaru S."/>
            <person name="Kodira C."/>
            <person name="Kues U."/>
            <person name="Kupfer D."/>
            <person name="Kwan H.S."/>
            <person name="Lomsadze A."/>
            <person name="Li W."/>
            <person name="Lilly W.W."/>
            <person name="Ma L.J."/>
            <person name="Mackey A.J."/>
            <person name="Manning G."/>
            <person name="Martin F."/>
            <person name="Muraguchi H."/>
            <person name="Natvig D.O."/>
            <person name="Palmerini H."/>
            <person name="Ramesh M.A."/>
            <person name="Rehmeyer C.J."/>
            <person name="Roe B.A."/>
            <person name="Shenoy N."/>
            <person name="Stanke M."/>
            <person name="Ter-Hovhannisyan V."/>
            <person name="Tunlid A."/>
            <person name="Velagapudi R."/>
            <person name="Vision T.J."/>
            <person name="Zeng Q."/>
            <person name="Zolan M.E."/>
            <person name="Pukkila P.J."/>
        </authorList>
    </citation>
    <scope>NUCLEOTIDE SEQUENCE [LARGE SCALE GENOMIC DNA]</scope>
    <source>
        <strain evidence="2">Okayama-7 / 130 / ATCC MYA-4618 / FGSC 9003</strain>
    </source>
</reference>
<proteinExistence type="predicted"/>
<keyword evidence="2" id="KW-1185">Reference proteome</keyword>
<organism evidence="1 2">
    <name type="scientific">Coprinopsis cinerea (strain Okayama-7 / 130 / ATCC MYA-4618 / FGSC 9003)</name>
    <name type="common">Inky cap fungus</name>
    <name type="synonym">Hormographiella aspergillata</name>
    <dbReference type="NCBI Taxonomy" id="240176"/>
    <lineage>
        <taxon>Eukaryota</taxon>
        <taxon>Fungi</taxon>
        <taxon>Dikarya</taxon>
        <taxon>Basidiomycota</taxon>
        <taxon>Agaricomycotina</taxon>
        <taxon>Agaricomycetes</taxon>
        <taxon>Agaricomycetidae</taxon>
        <taxon>Agaricales</taxon>
        <taxon>Agaricineae</taxon>
        <taxon>Psathyrellaceae</taxon>
        <taxon>Coprinopsis</taxon>
    </lineage>
</organism>
<dbReference type="EMBL" id="AACS02000008">
    <property type="protein sequence ID" value="EAU86332.2"/>
    <property type="molecule type" value="Genomic_DNA"/>
</dbReference>
<evidence type="ECO:0000313" key="1">
    <source>
        <dbReference type="EMBL" id="EAU86332.2"/>
    </source>
</evidence>
<dbReference type="AlphaFoldDB" id="A8NPN9"/>
<accession>A8NPN9</accession>
<comment type="caution">
    <text evidence="1">The sequence shown here is derived from an EMBL/GenBank/DDBJ whole genome shotgun (WGS) entry which is preliminary data.</text>
</comment>
<dbReference type="KEGG" id="cci:CC1G_05326"/>
<dbReference type="OrthoDB" id="3212410at2759"/>
<gene>
    <name evidence="1" type="ORF">CC1G_05326</name>
</gene>